<feature type="signal peptide" evidence="2">
    <location>
        <begin position="1"/>
        <end position="26"/>
    </location>
</feature>
<keyword evidence="1" id="KW-0812">Transmembrane</keyword>
<keyword evidence="1" id="KW-0472">Membrane</keyword>
<comment type="caution">
    <text evidence="3">The sequence shown here is derived from an EMBL/GenBank/DDBJ whole genome shotgun (WGS) entry which is preliminary data.</text>
</comment>
<gene>
    <name evidence="3" type="ORF">PPRIM_AZ9-3.1.T1500119</name>
</gene>
<keyword evidence="4" id="KW-1185">Reference proteome</keyword>
<dbReference type="EMBL" id="CAJJDM010000155">
    <property type="protein sequence ID" value="CAD8112268.1"/>
    <property type="molecule type" value="Genomic_DNA"/>
</dbReference>
<feature type="transmembrane region" description="Helical" evidence="1">
    <location>
        <begin position="90"/>
        <end position="107"/>
    </location>
</feature>
<dbReference type="Proteomes" id="UP000688137">
    <property type="component" value="Unassembled WGS sequence"/>
</dbReference>
<keyword evidence="1" id="KW-1133">Transmembrane helix</keyword>
<evidence type="ECO:0000313" key="4">
    <source>
        <dbReference type="Proteomes" id="UP000688137"/>
    </source>
</evidence>
<protein>
    <recommendedName>
        <fullName evidence="5">Transmembrane protein</fullName>
    </recommendedName>
</protein>
<organism evidence="3 4">
    <name type="scientific">Paramecium primaurelia</name>
    <dbReference type="NCBI Taxonomy" id="5886"/>
    <lineage>
        <taxon>Eukaryota</taxon>
        <taxon>Sar</taxon>
        <taxon>Alveolata</taxon>
        <taxon>Ciliophora</taxon>
        <taxon>Intramacronucleata</taxon>
        <taxon>Oligohymenophorea</taxon>
        <taxon>Peniculida</taxon>
        <taxon>Parameciidae</taxon>
        <taxon>Paramecium</taxon>
    </lineage>
</organism>
<evidence type="ECO:0008006" key="5">
    <source>
        <dbReference type="Google" id="ProtNLM"/>
    </source>
</evidence>
<name>A0A8S1Q9R3_PARPR</name>
<reference evidence="3" key="1">
    <citation type="submission" date="2021-01" db="EMBL/GenBank/DDBJ databases">
        <authorList>
            <consortium name="Genoscope - CEA"/>
            <person name="William W."/>
        </authorList>
    </citation>
    <scope>NUCLEOTIDE SEQUENCE</scope>
</reference>
<sequence>MQRQVFHLKFLLLLISANCFLHSVYEEFYTKQILFTNTILRCSDQATQPLEALICSKGMDLLSYDKKIKYIIKFRTQQLTLNLPTSKSNYILMCMVILLLMLTKVYFQQYLKNLFNTLLLKTYFFGQIILIMFWIKQ</sequence>
<evidence type="ECO:0000256" key="1">
    <source>
        <dbReference type="SAM" id="Phobius"/>
    </source>
</evidence>
<evidence type="ECO:0000256" key="2">
    <source>
        <dbReference type="SAM" id="SignalP"/>
    </source>
</evidence>
<proteinExistence type="predicted"/>
<keyword evidence="2" id="KW-0732">Signal</keyword>
<accession>A0A8S1Q9R3</accession>
<feature type="transmembrane region" description="Helical" evidence="1">
    <location>
        <begin position="114"/>
        <end position="135"/>
    </location>
</feature>
<feature type="chain" id="PRO_5035935768" description="Transmembrane protein" evidence="2">
    <location>
        <begin position="27"/>
        <end position="137"/>
    </location>
</feature>
<dbReference type="AlphaFoldDB" id="A0A8S1Q9R3"/>
<evidence type="ECO:0000313" key="3">
    <source>
        <dbReference type="EMBL" id="CAD8112268.1"/>
    </source>
</evidence>